<dbReference type="Pfam" id="PF12650">
    <property type="entry name" value="DUF3784"/>
    <property type="match status" value="1"/>
</dbReference>
<keyword evidence="1" id="KW-0812">Transmembrane</keyword>
<reference evidence="2 3" key="1">
    <citation type="submission" date="2022-06" db="EMBL/GenBank/DDBJ databases">
        <title>Isolation of gut microbiota from human fecal samples.</title>
        <authorList>
            <person name="Pamer E.G."/>
            <person name="Barat B."/>
            <person name="Waligurski E."/>
            <person name="Medina S."/>
            <person name="Paddock L."/>
            <person name="Mostad J."/>
        </authorList>
    </citation>
    <scope>NUCLEOTIDE SEQUENCE [LARGE SCALE GENOMIC DNA]</scope>
    <source>
        <strain evidence="2 3">DFI.1.1</strain>
    </source>
</reference>
<evidence type="ECO:0000313" key="2">
    <source>
        <dbReference type="EMBL" id="MCQ5343049.1"/>
    </source>
</evidence>
<accession>A0ABT1ST54</accession>
<comment type="caution">
    <text evidence="2">The sequence shown here is derived from an EMBL/GenBank/DDBJ whole genome shotgun (WGS) entry which is preliminary data.</text>
</comment>
<dbReference type="RefSeq" id="WP_229020975.1">
    <property type="nucleotide sequence ID" value="NZ_JANGDR010000015.1"/>
</dbReference>
<dbReference type="EMBL" id="JANGEW010000015">
    <property type="protein sequence ID" value="MCQ5343049.1"/>
    <property type="molecule type" value="Genomic_DNA"/>
</dbReference>
<feature type="transmembrane region" description="Helical" evidence="1">
    <location>
        <begin position="12"/>
        <end position="32"/>
    </location>
</feature>
<evidence type="ECO:0000256" key="1">
    <source>
        <dbReference type="SAM" id="Phobius"/>
    </source>
</evidence>
<gene>
    <name evidence="2" type="ORF">NE675_08455</name>
</gene>
<dbReference type="InterPro" id="IPR017259">
    <property type="entry name" value="UCP037672"/>
</dbReference>
<dbReference type="Proteomes" id="UP001206692">
    <property type="component" value="Unassembled WGS sequence"/>
</dbReference>
<keyword evidence="3" id="KW-1185">Reference proteome</keyword>
<keyword evidence="1" id="KW-1133">Transmembrane helix</keyword>
<organism evidence="2 3">
    <name type="scientific">Megasphaera massiliensis</name>
    <dbReference type="NCBI Taxonomy" id="1232428"/>
    <lineage>
        <taxon>Bacteria</taxon>
        <taxon>Bacillati</taxon>
        <taxon>Bacillota</taxon>
        <taxon>Negativicutes</taxon>
        <taxon>Veillonellales</taxon>
        <taxon>Veillonellaceae</taxon>
        <taxon>Megasphaera</taxon>
    </lineage>
</organism>
<feature type="transmembrane region" description="Helical" evidence="1">
    <location>
        <begin position="79"/>
        <end position="105"/>
    </location>
</feature>
<sequence>MSDFIDERRKAMQFTSIVLGIVFTVAGFLFACGKLHIHLSNWKNMPEEEKESIDIVPLCHNVGAIITLSGLIFLAKGVWIGFTSTLFTLTMIAWFVVAALDLLYIEKSRRYQK</sequence>
<keyword evidence="1" id="KW-0472">Membrane</keyword>
<name>A0ABT1ST54_9FIRM</name>
<feature type="transmembrane region" description="Helical" evidence="1">
    <location>
        <begin position="53"/>
        <end position="73"/>
    </location>
</feature>
<protein>
    <submittedName>
        <fullName evidence="2">DUF3784 domain-containing protein</fullName>
    </submittedName>
</protein>
<proteinExistence type="predicted"/>
<evidence type="ECO:0000313" key="3">
    <source>
        <dbReference type="Proteomes" id="UP001206692"/>
    </source>
</evidence>